<dbReference type="Proteomes" id="UP000499080">
    <property type="component" value="Unassembled WGS sequence"/>
</dbReference>
<proteinExistence type="predicted"/>
<dbReference type="AlphaFoldDB" id="A0A4Y2ABM4"/>
<protein>
    <submittedName>
        <fullName evidence="1">Uncharacterized protein</fullName>
    </submittedName>
</protein>
<name>A0A4Y2ABM4_ARAVE</name>
<comment type="caution">
    <text evidence="1">The sequence shown here is derived from an EMBL/GenBank/DDBJ whole genome shotgun (WGS) entry which is preliminary data.</text>
</comment>
<reference evidence="1 2" key="1">
    <citation type="journal article" date="2019" name="Sci. Rep.">
        <title>Orb-weaving spider Araneus ventricosus genome elucidates the spidroin gene catalogue.</title>
        <authorList>
            <person name="Kono N."/>
            <person name="Nakamura H."/>
            <person name="Ohtoshi R."/>
            <person name="Moran D.A.P."/>
            <person name="Shinohara A."/>
            <person name="Yoshida Y."/>
            <person name="Fujiwara M."/>
            <person name="Mori M."/>
            <person name="Tomita M."/>
            <person name="Arakawa K."/>
        </authorList>
    </citation>
    <scope>NUCLEOTIDE SEQUENCE [LARGE SCALE GENOMIC DNA]</scope>
</reference>
<evidence type="ECO:0000313" key="2">
    <source>
        <dbReference type="Proteomes" id="UP000499080"/>
    </source>
</evidence>
<organism evidence="1 2">
    <name type="scientific">Araneus ventricosus</name>
    <name type="common">Orbweaver spider</name>
    <name type="synonym">Epeira ventricosa</name>
    <dbReference type="NCBI Taxonomy" id="182803"/>
    <lineage>
        <taxon>Eukaryota</taxon>
        <taxon>Metazoa</taxon>
        <taxon>Ecdysozoa</taxon>
        <taxon>Arthropoda</taxon>
        <taxon>Chelicerata</taxon>
        <taxon>Arachnida</taxon>
        <taxon>Araneae</taxon>
        <taxon>Araneomorphae</taxon>
        <taxon>Entelegynae</taxon>
        <taxon>Araneoidea</taxon>
        <taxon>Araneidae</taxon>
        <taxon>Araneus</taxon>
    </lineage>
</organism>
<accession>A0A4Y2ABM4</accession>
<gene>
    <name evidence="1" type="ORF">AVEN_217147_1</name>
</gene>
<evidence type="ECO:0000313" key="1">
    <source>
        <dbReference type="EMBL" id="GBL76354.1"/>
    </source>
</evidence>
<sequence>MHEYSRAVKLRGILVDQFSTQSRNLFRHLSESSTNLFNPVCYKSRPCPLSQFLATVFTSLSEENQDWVTNLGCIGEAPDFPHELLQLFLSFASSMGIVMQEDEIITQHARAFMSDYFTMAQ</sequence>
<keyword evidence="2" id="KW-1185">Reference proteome</keyword>
<dbReference type="EMBL" id="BGPR01079873">
    <property type="protein sequence ID" value="GBL76354.1"/>
    <property type="molecule type" value="Genomic_DNA"/>
</dbReference>